<evidence type="ECO:0000313" key="6">
    <source>
        <dbReference type="Proteomes" id="UP001157137"/>
    </source>
</evidence>
<dbReference type="InterPro" id="IPR027417">
    <property type="entry name" value="P-loop_NTPase"/>
</dbReference>
<evidence type="ECO:0000259" key="4">
    <source>
        <dbReference type="SMART" id="SM00382"/>
    </source>
</evidence>
<organism evidence="5 6">
    <name type="scientific">Alicyclobacillus hesperidum</name>
    <dbReference type="NCBI Taxonomy" id="89784"/>
    <lineage>
        <taxon>Bacteria</taxon>
        <taxon>Bacillati</taxon>
        <taxon>Bacillota</taxon>
        <taxon>Bacilli</taxon>
        <taxon>Bacillales</taxon>
        <taxon>Alicyclobacillaceae</taxon>
        <taxon>Alicyclobacillus</taxon>
    </lineage>
</organism>
<dbReference type="SMART" id="SM00382">
    <property type="entry name" value="AAA"/>
    <property type="match status" value="1"/>
</dbReference>
<dbReference type="InterPro" id="IPR002611">
    <property type="entry name" value="IstB_ATP-bd"/>
</dbReference>
<dbReference type="RefSeq" id="WP_284227547.1">
    <property type="nucleotide sequence ID" value="NZ_BSRA01000012.1"/>
</dbReference>
<gene>
    <name evidence="5" type="ORF">Heshes_21710</name>
</gene>
<dbReference type="InterPro" id="IPR028350">
    <property type="entry name" value="DNAC/IstB-like"/>
</dbReference>
<evidence type="ECO:0000313" key="5">
    <source>
        <dbReference type="EMBL" id="GLV14487.1"/>
    </source>
</evidence>
<dbReference type="Pfam" id="PF01695">
    <property type="entry name" value="IstB_IS21"/>
    <property type="match status" value="1"/>
</dbReference>
<evidence type="ECO:0000256" key="1">
    <source>
        <dbReference type="ARBA" id="ARBA00008059"/>
    </source>
</evidence>
<dbReference type="Gene3D" id="3.40.50.300">
    <property type="entry name" value="P-loop containing nucleotide triphosphate hydrolases"/>
    <property type="match status" value="1"/>
</dbReference>
<dbReference type="EMBL" id="BSRA01000012">
    <property type="protein sequence ID" value="GLV14487.1"/>
    <property type="molecule type" value="Genomic_DNA"/>
</dbReference>
<name>A0AA37U8R9_9BACL</name>
<keyword evidence="2" id="KW-0547">Nucleotide-binding</keyword>
<accession>A0AA37U8R9</accession>
<protein>
    <submittedName>
        <fullName evidence="5">ATPase AAA</fullName>
    </submittedName>
</protein>
<dbReference type="AlphaFoldDB" id="A0AA37U8R9"/>
<keyword evidence="3" id="KW-0067">ATP-binding</keyword>
<dbReference type="SUPFAM" id="SSF52540">
    <property type="entry name" value="P-loop containing nucleoside triphosphate hydrolases"/>
    <property type="match status" value="1"/>
</dbReference>
<dbReference type="InterPro" id="IPR047661">
    <property type="entry name" value="IstB"/>
</dbReference>
<feature type="domain" description="AAA+ ATPase" evidence="4">
    <location>
        <begin position="96"/>
        <end position="228"/>
    </location>
</feature>
<evidence type="ECO:0000256" key="3">
    <source>
        <dbReference type="ARBA" id="ARBA00022840"/>
    </source>
</evidence>
<dbReference type="GO" id="GO:0005524">
    <property type="term" value="F:ATP binding"/>
    <property type="evidence" value="ECO:0007669"/>
    <property type="project" value="UniProtKB-KW"/>
</dbReference>
<dbReference type="Proteomes" id="UP001157137">
    <property type="component" value="Unassembled WGS sequence"/>
</dbReference>
<sequence>MEDLLDGLKRLKLRHTRDCVDEYCRIAATRDMSFHDFLKMVVAEEIAAREETQRVKRIRNARIPGHKILSEFDFAFQPSVPKREILELETLRFVEDHENVVLLGPPGLGKTHIAMALAYKAAVQGKDVLFTTAQDLIDNLYAAMADGTVKQKLRALGKLDLIVVDELGYLPMDDTAGNHLFQLVSNAYERQSLIVTSNRPFEEWGALFPNPSLVSATLDRLLHHVSVFTFSGDSYRMKGVNASL</sequence>
<evidence type="ECO:0000256" key="2">
    <source>
        <dbReference type="ARBA" id="ARBA00022741"/>
    </source>
</evidence>
<comment type="similarity">
    <text evidence="1">Belongs to the IS21/IS1162 putative ATP-binding protein family.</text>
</comment>
<proteinExistence type="inferred from homology"/>
<dbReference type="PIRSF" id="PIRSF003073">
    <property type="entry name" value="DNAC_TnpB_IstB"/>
    <property type="match status" value="1"/>
</dbReference>
<comment type="caution">
    <text evidence="5">The sequence shown here is derived from an EMBL/GenBank/DDBJ whole genome shotgun (WGS) entry which is preliminary data.</text>
</comment>
<dbReference type="NCBIfam" id="NF038214">
    <property type="entry name" value="IS21_help_AAA"/>
    <property type="match status" value="1"/>
</dbReference>
<reference evidence="5" key="1">
    <citation type="submission" date="2023-02" db="EMBL/GenBank/DDBJ databases">
        <title>Proposal of a novel subspecies: Alicyclobacillus hesperidum subspecies aegle.</title>
        <authorList>
            <person name="Goto K."/>
            <person name="Fujii T."/>
            <person name="Yasui K."/>
            <person name="Mochida K."/>
            <person name="Kato-Tanaka Y."/>
            <person name="Morohoshi S."/>
            <person name="An S.Y."/>
            <person name="Kasai H."/>
            <person name="Yokota A."/>
        </authorList>
    </citation>
    <scope>NUCLEOTIDE SEQUENCE</scope>
    <source>
        <strain evidence="5">DSM 12766</strain>
    </source>
</reference>
<dbReference type="GO" id="GO:0006260">
    <property type="term" value="P:DNA replication"/>
    <property type="evidence" value="ECO:0007669"/>
    <property type="project" value="TreeGrafter"/>
</dbReference>
<dbReference type="CDD" id="cd00009">
    <property type="entry name" value="AAA"/>
    <property type="match status" value="1"/>
</dbReference>
<dbReference type="PANTHER" id="PTHR30050">
    <property type="entry name" value="CHROMOSOMAL REPLICATION INITIATOR PROTEIN DNAA"/>
    <property type="match status" value="1"/>
</dbReference>
<dbReference type="InterPro" id="IPR003593">
    <property type="entry name" value="AAA+_ATPase"/>
</dbReference>
<dbReference type="PANTHER" id="PTHR30050:SF4">
    <property type="entry name" value="ATP-BINDING PROTEIN RV3427C IN INSERTION SEQUENCE-RELATED"/>
    <property type="match status" value="1"/>
</dbReference>